<accession>A0A5P2QN43</accession>
<feature type="transmembrane region" description="Helical" evidence="1">
    <location>
        <begin position="28"/>
        <end position="51"/>
    </location>
</feature>
<dbReference type="EMBL" id="CP044081">
    <property type="protein sequence ID" value="QEU07411.1"/>
    <property type="molecule type" value="Genomic_DNA"/>
</dbReference>
<protein>
    <submittedName>
        <fullName evidence="2">Uncharacterized protein</fullName>
    </submittedName>
</protein>
<evidence type="ECO:0000256" key="1">
    <source>
        <dbReference type="SAM" id="Phobius"/>
    </source>
</evidence>
<proteinExistence type="predicted"/>
<name>A0A5P2QN43_9RHOB</name>
<feature type="transmembrane region" description="Helical" evidence="1">
    <location>
        <begin position="57"/>
        <end position="77"/>
    </location>
</feature>
<keyword evidence="1" id="KW-1133">Transmembrane helix</keyword>
<reference evidence="2 3" key="1">
    <citation type="submission" date="2019-09" db="EMBL/GenBank/DDBJ databases">
        <title>FDA dAtabase for Regulatory Grade micrObial Sequences (FDA-ARGOS): Supporting development and validation of Infectious Disease Dx tests.</title>
        <authorList>
            <person name="Sciortino C."/>
            <person name="Tallon L."/>
            <person name="Sadzewicz L."/>
            <person name="Vavikolanu K."/>
            <person name="Mehta A."/>
            <person name="Aluvathingal J."/>
            <person name="Nadendla S."/>
            <person name="Nandy P."/>
            <person name="Geyer C."/>
            <person name="Yan Y."/>
            <person name="Sichtig H."/>
        </authorList>
    </citation>
    <scope>NUCLEOTIDE SEQUENCE [LARGE SCALE GENOMIC DNA]</scope>
    <source>
        <strain evidence="2 3">FDAARGOS_643</strain>
    </source>
</reference>
<evidence type="ECO:0000313" key="3">
    <source>
        <dbReference type="Proteomes" id="UP000324507"/>
    </source>
</evidence>
<sequence length="128" mass="15166">MLVSLSIAGWIAYDEPGFSNSVGMPVICFWRAVSLVLLCLIFLSFELVALWAELPEAFLGLLCFGSLRSFFFIPWEWSGRRAARRREHRFCFWIFDRRLCRFFYFGFLFVRGWFDRVTCDRVGRAPPR</sequence>
<keyword evidence="1" id="KW-0812">Transmembrane</keyword>
<dbReference type="RefSeq" id="WP_150349909.1">
    <property type="nucleotide sequence ID" value="NZ_CP044081.1"/>
</dbReference>
<dbReference type="Proteomes" id="UP000324507">
    <property type="component" value="Chromosome"/>
</dbReference>
<dbReference type="AlphaFoldDB" id="A0A5P2QN43"/>
<keyword evidence="1" id="KW-0472">Membrane</keyword>
<organism evidence="2 3">
    <name type="scientific">Paracoccus yeei</name>
    <dbReference type="NCBI Taxonomy" id="147645"/>
    <lineage>
        <taxon>Bacteria</taxon>
        <taxon>Pseudomonadati</taxon>
        <taxon>Pseudomonadota</taxon>
        <taxon>Alphaproteobacteria</taxon>
        <taxon>Rhodobacterales</taxon>
        <taxon>Paracoccaceae</taxon>
        <taxon>Paracoccus</taxon>
    </lineage>
</organism>
<gene>
    <name evidence="2" type="ORF">FOB51_04895</name>
</gene>
<evidence type="ECO:0000313" key="2">
    <source>
        <dbReference type="EMBL" id="QEU07411.1"/>
    </source>
</evidence>